<dbReference type="PANTHER" id="PTHR45138">
    <property type="entry name" value="REGULATORY COMPONENTS OF SENSORY TRANSDUCTION SYSTEM"/>
    <property type="match status" value="1"/>
</dbReference>
<reference evidence="7 8" key="1">
    <citation type="submission" date="2018-01" db="EMBL/GenBank/DDBJ databases">
        <title>Draft genome of the type strain Pseudomonas oceani DSM 100277 isolated from the deep water in Okinawa trough, northwestern Pacific Ocean.</title>
        <authorList>
            <person name="Gomila M."/>
            <person name="Mulet M."/>
            <person name="Garcia-Valdes E."/>
            <person name="Lalucat J."/>
        </authorList>
    </citation>
    <scope>NUCLEOTIDE SEQUENCE [LARGE SCALE GENOMIC DNA]</scope>
    <source>
        <strain evidence="7 8">DSM 100277</strain>
    </source>
</reference>
<dbReference type="Gene3D" id="3.30.70.270">
    <property type="match status" value="1"/>
</dbReference>
<evidence type="ECO:0000256" key="3">
    <source>
        <dbReference type="ARBA" id="ARBA00012528"/>
    </source>
</evidence>
<dbReference type="PANTHER" id="PTHR45138:SF9">
    <property type="entry name" value="DIGUANYLATE CYCLASE DGCM-RELATED"/>
    <property type="match status" value="1"/>
</dbReference>
<name>A0A2P4EUR8_9GAMM</name>
<keyword evidence="8" id="KW-1185">Reference proteome</keyword>
<feature type="transmembrane region" description="Helical" evidence="5">
    <location>
        <begin position="142"/>
        <end position="161"/>
    </location>
</feature>
<dbReference type="SUPFAM" id="SSF55073">
    <property type="entry name" value="Nucleotide cyclase"/>
    <property type="match status" value="1"/>
</dbReference>
<evidence type="ECO:0000256" key="1">
    <source>
        <dbReference type="ARBA" id="ARBA00001946"/>
    </source>
</evidence>
<dbReference type="OrthoDB" id="9812260at2"/>
<evidence type="ECO:0000256" key="4">
    <source>
        <dbReference type="ARBA" id="ARBA00034247"/>
    </source>
</evidence>
<evidence type="ECO:0000256" key="2">
    <source>
        <dbReference type="ARBA" id="ARBA00004533"/>
    </source>
</evidence>
<comment type="subcellular location">
    <subcellularLocation>
        <location evidence="2">Cell inner membrane</location>
    </subcellularLocation>
</comment>
<gene>
    <name evidence="7" type="ORF">C1949_10965</name>
</gene>
<dbReference type="AlphaFoldDB" id="A0A2P4EUR8"/>
<dbReference type="Proteomes" id="UP000243451">
    <property type="component" value="Unassembled WGS sequence"/>
</dbReference>
<organism evidence="7 8">
    <name type="scientific">Halopseudomonas oceani</name>
    <dbReference type="NCBI Taxonomy" id="1708783"/>
    <lineage>
        <taxon>Bacteria</taxon>
        <taxon>Pseudomonadati</taxon>
        <taxon>Pseudomonadota</taxon>
        <taxon>Gammaproteobacteria</taxon>
        <taxon>Pseudomonadales</taxon>
        <taxon>Pseudomonadaceae</taxon>
        <taxon>Halopseudomonas</taxon>
    </lineage>
</organism>
<dbReference type="RefSeq" id="WP_104738521.1">
    <property type="nucleotide sequence ID" value="NZ_BMHR01000009.1"/>
</dbReference>
<dbReference type="GO" id="GO:0052621">
    <property type="term" value="F:diguanylate cyclase activity"/>
    <property type="evidence" value="ECO:0007669"/>
    <property type="project" value="UniProtKB-EC"/>
</dbReference>
<dbReference type="EMBL" id="PPSK01000009">
    <property type="protein sequence ID" value="POB03203.1"/>
    <property type="molecule type" value="Genomic_DNA"/>
</dbReference>
<feature type="domain" description="GGDEF" evidence="6">
    <location>
        <begin position="204"/>
        <end position="334"/>
    </location>
</feature>
<feature type="transmembrane region" description="Helical" evidence="5">
    <location>
        <begin position="68"/>
        <end position="87"/>
    </location>
</feature>
<feature type="transmembrane region" description="Helical" evidence="5">
    <location>
        <begin position="99"/>
        <end position="130"/>
    </location>
</feature>
<feature type="transmembrane region" description="Helical" evidence="5">
    <location>
        <begin position="12"/>
        <end position="34"/>
    </location>
</feature>
<comment type="caution">
    <text evidence="7">The sequence shown here is derived from an EMBL/GenBank/DDBJ whole genome shotgun (WGS) entry which is preliminary data.</text>
</comment>
<dbReference type="PROSITE" id="PS50887">
    <property type="entry name" value="GGDEF"/>
    <property type="match status" value="1"/>
</dbReference>
<comment type="catalytic activity">
    <reaction evidence="4">
        <text>2 GTP = 3',3'-c-di-GMP + 2 diphosphate</text>
        <dbReference type="Rhea" id="RHEA:24898"/>
        <dbReference type="ChEBI" id="CHEBI:33019"/>
        <dbReference type="ChEBI" id="CHEBI:37565"/>
        <dbReference type="ChEBI" id="CHEBI:58805"/>
        <dbReference type="EC" id="2.7.7.65"/>
    </reaction>
</comment>
<accession>A0A2P4EUR8</accession>
<dbReference type="GO" id="GO:1902201">
    <property type="term" value="P:negative regulation of bacterial-type flagellum-dependent cell motility"/>
    <property type="evidence" value="ECO:0007669"/>
    <property type="project" value="TreeGrafter"/>
</dbReference>
<sequence length="334" mass="37044">MRTFWSRLRDDFQLSIITLVGVLAVLGVTPYAVYRLGERNWLVGLTDTFLVSSTLMAVLYAWRTGDTIRPGQFLAAIYSLGAFLVSIKLGTNGVFWMYVLILFNFFVVPPLQSVIVTQVTLAAVCLFGWLHPGQVFASGYQMGSFIVTYELASLFAFVFAFRGRAQRKQLSQLATEDPLTGIGNRRTMDRELDIALADSKRYDLSFGLLVMDLDHFKQINDQFGHAAGDDVLVRFVRLVSDACRASDRLFRLGGEEFVLLVPKVDDAGLSGIAKKIQQCVREGLKRPDGKPVTVSIGGCLLGAHAEREHWLKEADECLYAAKDAGRDCVVIAGR</sequence>
<evidence type="ECO:0000256" key="5">
    <source>
        <dbReference type="SAM" id="Phobius"/>
    </source>
</evidence>
<comment type="cofactor">
    <cofactor evidence="1">
        <name>Mg(2+)</name>
        <dbReference type="ChEBI" id="CHEBI:18420"/>
    </cofactor>
</comment>
<dbReference type="FunFam" id="3.30.70.270:FF:000001">
    <property type="entry name" value="Diguanylate cyclase domain protein"/>
    <property type="match status" value="1"/>
</dbReference>
<dbReference type="NCBIfam" id="TIGR00254">
    <property type="entry name" value="GGDEF"/>
    <property type="match status" value="1"/>
</dbReference>
<dbReference type="GO" id="GO:0005886">
    <property type="term" value="C:plasma membrane"/>
    <property type="evidence" value="ECO:0007669"/>
    <property type="project" value="UniProtKB-SubCell"/>
</dbReference>
<keyword evidence="5" id="KW-0812">Transmembrane</keyword>
<dbReference type="CDD" id="cd01949">
    <property type="entry name" value="GGDEF"/>
    <property type="match status" value="1"/>
</dbReference>
<dbReference type="InterPro" id="IPR050469">
    <property type="entry name" value="Diguanylate_Cyclase"/>
</dbReference>
<dbReference type="SMART" id="SM00267">
    <property type="entry name" value="GGDEF"/>
    <property type="match status" value="1"/>
</dbReference>
<proteinExistence type="predicted"/>
<dbReference type="InterPro" id="IPR043128">
    <property type="entry name" value="Rev_trsase/Diguanyl_cyclase"/>
</dbReference>
<dbReference type="Pfam" id="PF00990">
    <property type="entry name" value="GGDEF"/>
    <property type="match status" value="1"/>
</dbReference>
<dbReference type="InterPro" id="IPR000160">
    <property type="entry name" value="GGDEF_dom"/>
</dbReference>
<evidence type="ECO:0000313" key="8">
    <source>
        <dbReference type="Proteomes" id="UP000243451"/>
    </source>
</evidence>
<evidence type="ECO:0000259" key="6">
    <source>
        <dbReference type="PROSITE" id="PS50887"/>
    </source>
</evidence>
<keyword evidence="5" id="KW-1133">Transmembrane helix</keyword>
<keyword evidence="5" id="KW-0472">Membrane</keyword>
<evidence type="ECO:0000313" key="7">
    <source>
        <dbReference type="EMBL" id="POB03203.1"/>
    </source>
</evidence>
<dbReference type="EC" id="2.7.7.65" evidence="3"/>
<dbReference type="InterPro" id="IPR029787">
    <property type="entry name" value="Nucleotide_cyclase"/>
</dbReference>
<feature type="transmembrane region" description="Helical" evidence="5">
    <location>
        <begin position="41"/>
        <end position="62"/>
    </location>
</feature>
<dbReference type="GO" id="GO:0043709">
    <property type="term" value="P:cell adhesion involved in single-species biofilm formation"/>
    <property type="evidence" value="ECO:0007669"/>
    <property type="project" value="TreeGrafter"/>
</dbReference>
<protein>
    <recommendedName>
        <fullName evidence="3">diguanylate cyclase</fullName>
        <ecNumber evidence="3">2.7.7.65</ecNumber>
    </recommendedName>
</protein>